<dbReference type="FunFam" id="3.30.1330.10:FF:000013">
    <property type="entry name" value="Phosphoribosylformylglycinamidine synthase"/>
    <property type="match status" value="1"/>
</dbReference>
<organism evidence="10 11">
    <name type="scientific">Halanaerobium saccharolyticum</name>
    <dbReference type="NCBI Taxonomy" id="43595"/>
    <lineage>
        <taxon>Bacteria</taxon>
        <taxon>Bacillati</taxon>
        <taxon>Bacillota</taxon>
        <taxon>Clostridia</taxon>
        <taxon>Halanaerobiales</taxon>
        <taxon>Halanaerobiaceae</taxon>
        <taxon>Halanaerobium</taxon>
    </lineage>
</organism>
<dbReference type="CDD" id="cd01740">
    <property type="entry name" value="GATase1_FGAR_AT"/>
    <property type="match status" value="1"/>
</dbReference>
<dbReference type="PANTHER" id="PTHR10099">
    <property type="entry name" value="PHOSPHORIBOSYLFORMYLGLYCINAMIDINE SYNTHASE"/>
    <property type="match status" value="1"/>
</dbReference>
<dbReference type="GO" id="GO:0005737">
    <property type="term" value="C:cytoplasm"/>
    <property type="evidence" value="ECO:0007669"/>
    <property type="project" value="TreeGrafter"/>
</dbReference>
<keyword evidence="2" id="KW-0479">Metal-binding</keyword>
<feature type="domain" description="PurM-like C-terminal" evidence="8">
    <location>
        <begin position="842"/>
        <end position="939"/>
    </location>
</feature>
<dbReference type="SUPFAM" id="SSF55326">
    <property type="entry name" value="PurM N-terminal domain-like"/>
    <property type="match status" value="2"/>
</dbReference>
<name>A0A4R7YNB4_9FIRM</name>
<dbReference type="CDD" id="cd02204">
    <property type="entry name" value="PurL_repeat2"/>
    <property type="match status" value="1"/>
</dbReference>
<evidence type="ECO:0000259" key="8">
    <source>
        <dbReference type="Pfam" id="PF02769"/>
    </source>
</evidence>
<reference evidence="10 11" key="1">
    <citation type="submission" date="2019-03" db="EMBL/GenBank/DDBJ databases">
        <title>Subsurface microbial communities from deep shales in Ohio and West Virginia, USA.</title>
        <authorList>
            <person name="Wrighton K."/>
        </authorList>
    </citation>
    <scope>NUCLEOTIDE SEQUENCE [LARGE SCALE GENOMIC DNA]</scope>
    <source>
        <strain evidence="10 11">MSL9.2</strain>
    </source>
</reference>
<evidence type="ECO:0000256" key="1">
    <source>
        <dbReference type="ARBA" id="ARBA00022598"/>
    </source>
</evidence>
<feature type="domain" description="Phosphoribosylformylglycinamidine synthase linker" evidence="9">
    <location>
        <begin position="181"/>
        <end position="230"/>
    </location>
</feature>
<dbReference type="InterPro" id="IPR010141">
    <property type="entry name" value="FGAM_synthase"/>
</dbReference>
<dbReference type="SUPFAM" id="SSF52317">
    <property type="entry name" value="Class I glutamine amidotransferase-like"/>
    <property type="match status" value="1"/>
</dbReference>
<dbReference type="GO" id="GO:0004642">
    <property type="term" value="F:phosphoribosylformylglycinamidine synthase activity"/>
    <property type="evidence" value="ECO:0007669"/>
    <property type="project" value="TreeGrafter"/>
</dbReference>
<dbReference type="Gene3D" id="3.30.1330.10">
    <property type="entry name" value="PurM-like, N-terminal domain"/>
    <property type="match status" value="2"/>
</dbReference>
<dbReference type="Pfam" id="PF13507">
    <property type="entry name" value="GATase_5"/>
    <property type="match status" value="1"/>
</dbReference>
<dbReference type="Gene3D" id="3.40.50.880">
    <property type="match status" value="1"/>
</dbReference>
<dbReference type="GO" id="GO:0005524">
    <property type="term" value="F:ATP binding"/>
    <property type="evidence" value="ECO:0007669"/>
    <property type="project" value="UniProtKB-KW"/>
</dbReference>
<dbReference type="Proteomes" id="UP000294697">
    <property type="component" value="Unassembled WGS sequence"/>
</dbReference>
<sequence length="1274" mass="140879">MSDKIRRVFVEKKEGFNVEAEELLHDFRESLALDNLEGLRLLNRYDITDISDSAYQKACETILAELPVDLIYQEEIKIAAETEIFAVEYLPGQYDQRADSAEQCVQILNDDEKPTVRVAQIFILKGDLSKAEIDRIKDYYINPVDSREAALKKPANLEMQYKVPEKVETVAGFIEADKQGLKDLLAELGLAMSLADLKHTQKYFRDEEKRNPTITEIRVLDTYWSDHCRHTTFLTKIENVEIEESKFTKGVKKAYQEYLNGRQKLYQAQEKDICLMDIALLGMKELRAEGKLEDLEISNEVNAASIEVSVDVDGQDKDWLVMFKNETHNHPTEIEPFGGAATCLGGAIRDPLSGRSYVYQAMRVTGAGDPRTPIEETLEGKLPQKKIVQEASDGYSSYGNQIGLATGMVNEIYNERYLAKHMEIGAVIAAAPKENVVRGEALPGDIVVLLGGKTGRDGCGGATGSSKVQTEDSIEESSAEVQKGNPPTERKIQRLFRNPEVSKKIKVCNDFGAGGVSVAIGELADALEINLDAVPKKYEGLDGTELAISESQERMAVVIEAVDVEKFIQLAAEENLEATVVAEVKDHHRLIMEWNDDQIVNLSRAFLDTNGATQKTEVKVSKPVAAENYFKNAAVKRLSQTENLKNKWLQNLADINVASQKGLIEKFDSSIGAGSVTMPFGGKYQLTPTQAMTAKIPLLEGETTTGTIMSHGYDSILTTWSPFHGALYAVIESVAKVVATGGDYSKIRFTFQEYFERLRNDPERWGKPFGALLGAYRAQKDFGLPAIGGKDSMSGTFKDIDVPPTLVSFAVDTVDVNNVVSPEFKRENSKLIYLPVDRDEAEMPDIARLKKNYSRVEKLISEGKILAASAITIGGLAEAISKMSFGNQIGAKVTAKLSQEELFSPEYGALILEVPAVFEPETLFNDLDFKVIGETIKEEVIKIDGIKISIAEALKSWEEPLEKIYKTEVPEDEIAALVKPEVEKELLNLDYFQSQQSFKSQVKIAKPKVLIPVFPGTNCEYDTARQFREAGAEVETFIFKNLEPEQIKASIEKMDALISNSQIVMLPGGFSAGDEPDGSGKFIAAVFRNPQIKAAVMELLNNRDGLMLGICNGFQALVKLGLLPYGEVRDLTEDSPTLTYNTIGRHVSQMVNTKIVSTNSPWLANVEVGDIHSIPVSHGEGRFVAEPAELRKMQQNGQIVTQYVDLKGNPTMEIPYNPNGSIAAVEGICSPDGRVFGKMGHSERIGNNVAKNISGKKDQRLFQAGVDYFTGAYR</sequence>
<evidence type="ECO:0000256" key="3">
    <source>
        <dbReference type="ARBA" id="ARBA00022741"/>
    </source>
</evidence>
<dbReference type="InterPro" id="IPR041609">
    <property type="entry name" value="PurL_linker"/>
</dbReference>
<dbReference type="SMART" id="SM01211">
    <property type="entry name" value="GATase_5"/>
    <property type="match status" value="1"/>
</dbReference>
<evidence type="ECO:0000256" key="5">
    <source>
        <dbReference type="ARBA" id="ARBA00022840"/>
    </source>
</evidence>
<evidence type="ECO:0000313" key="11">
    <source>
        <dbReference type="Proteomes" id="UP000294697"/>
    </source>
</evidence>
<dbReference type="InterPro" id="IPR036676">
    <property type="entry name" value="PurM-like_C_sf"/>
</dbReference>
<gene>
    <name evidence="10" type="ORF">C8C77_13815</name>
</gene>
<dbReference type="Pfam" id="PF18072">
    <property type="entry name" value="FGAR-AT_linker"/>
    <property type="match status" value="1"/>
</dbReference>
<evidence type="ECO:0000259" key="9">
    <source>
        <dbReference type="Pfam" id="PF18072"/>
    </source>
</evidence>
<proteinExistence type="predicted"/>
<dbReference type="EMBL" id="SODA01000038">
    <property type="protein sequence ID" value="TDV98265.1"/>
    <property type="molecule type" value="Genomic_DNA"/>
</dbReference>
<feature type="domain" description="PurM-like C-terminal" evidence="8">
    <location>
        <begin position="443"/>
        <end position="594"/>
    </location>
</feature>
<keyword evidence="1" id="KW-0436">Ligase</keyword>
<keyword evidence="3" id="KW-0547">Nucleotide-binding</keyword>
<keyword evidence="4" id="KW-0658">Purine biosynthesis</keyword>
<evidence type="ECO:0000256" key="2">
    <source>
        <dbReference type="ARBA" id="ARBA00022723"/>
    </source>
</evidence>
<evidence type="ECO:0000256" key="6">
    <source>
        <dbReference type="ARBA" id="ARBA00022842"/>
    </source>
</evidence>
<dbReference type="GO" id="GO:0046872">
    <property type="term" value="F:metal ion binding"/>
    <property type="evidence" value="ECO:0007669"/>
    <property type="project" value="UniProtKB-KW"/>
</dbReference>
<dbReference type="RefSeq" id="WP_111573389.1">
    <property type="nucleotide sequence ID" value="NZ_QLME01000034.1"/>
</dbReference>
<dbReference type="AlphaFoldDB" id="A0A4R7YNB4"/>
<evidence type="ECO:0000313" key="10">
    <source>
        <dbReference type="EMBL" id="TDV98265.1"/>
    </source>
</evidence>
<dbReference type="PROSITE" id="PS51273">
    <property type="entry name" value="GATASE_TYPE_1"/>
    <property type="match status" value="1"/>
</dbReference>
<evidence type="ECO:0000256" key="4">
    <source>
        <dbReference type="ARBA" id="ARBA00022755"/>
    </source>
</evidence>
<dbReference type="InterPro" id="IPR036921">
    <property type="entry name" value="PurM-like_N_sf"/>
</dbReference>
<feature type="region of interest" description="Disordered" evidence="7">
    <location>
        <begin position="458"/>
        <end position="488"/>
    </location>
</feature>
<dbReference type="InterPro" id="IPR010918">
    <property type="entry name" value="PurM-like_C_dom"/>
</dbReference>
<accession>A0A4R7YNB4</accession>
<dbReference type="InterPro" id="IPR029062">
    <property type="entry name" value="Class_I_gatase-like"/>
</dbReference>
<dbReference type="GO" id="GO:0006164">
    <property type="term" value="P:purine nucleotide biosynthetic process"/>
    <property type="evidence" value="ECO:0007669"/>
    <property type="project" value="UniProtKB-KW"/>
</dbReference>
<dbReference type="CDD" id="cd02203">
    <property type="entry name" value="PurL_repeat1"/>
    <property type="match status" value="1"/>
</dbReference>
<keyword evidence="5" id="KW-0067">ATP-binding</keyword>
<evidence type="ECO:0000256" key="7">
    <source>
        <dbReference type="SAM" id="MobiDB-lite"/>
    </source>
</evidence>
<comment type="caution">
    <text evidence="10">The sequence shown here is derived from an EMBL/GenBank/DDBJ whole genome shotgun (WGS) entry which is preliminary data.</text>
</comment>
<dbReference type="SUPFAM" id="SSF56042">
    <property type="entry name" value="PurM C-terminal domain-like"/>
    <property type="match status" value="2"/>
</dbReference>
<protein>
    <submittedName>
        <fullName evidence="10">Phosphoribosylformylglycinamidine synthase</fullName>
    </submittedName>
</protein>
<dbReference type="PANTHER" id="PTHR10099:SF1">
    <property type="entry name" value="PHOSPHORIBOSYLFORMYLGLYCINAMIDINE SYNTHASE"/>
    <property type="match status" value="1"/>
</dbReference>
<keyword evidence="6" id="KW-0460">Magnesium</keyword>
<dbReference type="Gene3D" id="3.90.650.10">
    <property type="entry name" value="PurM-like C-terminal domain"/>
    <property type="match status" value="2"/>
</dbReference>
<dbReference type="OrthoDB" id="9804441at2"/>
<dbReference type="NCBIfam" id="TIGR01857">
    <property type="entry name" value="FGAM-synthase"/>
    <property type="match status" value="1"/>
</dbReference>
<dbReference type="Pfam" id="PF02769">
    <property type="entry name" value="AIRS_C"/>
    <property type="match status" value="2"/>
</dbReference>